<dbReference type="AlphaFoldDB" id="A0AAE1EHB3"/>
<dbReference type="Proteomes" id="UP001286313">
    <property type="component" value="Unassembled WGS sequence"/>
</dbReference>
<evidence type="ECO:0000259" key="17">
    <source>
        <dbReference type="PROSITE" id="PS50026"/>
    </source>
</evidence>
<sequence length="780" mass="86441">MLVTQDLNLSQGSVVQFFIRFGCQERETAPPYSPHRTPRTPHSPILLQYSTNGGISWGLMAELTPPNPHAPHTTHHYTLKLPDLSKTNSSRLRWYQPSHDGTFTSQWAIDQIGIGSNSEGLSSFTNLGTSDGWLYIPGSLVQQVCQQEYTSVHFNGNDGYRMAETPDIQMTQHTYIQYTASLACKESNVCFKVRLEYSLDHGSTWNEVRSACLPSDPTCTEYWPSSDLVSDLFVGSGRVTIPLPRKCYQGWTGEHCQVPLSPLPTFLVSDFEDEDDWQHWHRVVGCHANQECGVIAAGRSLQCDGTCSRYLETQDLDLRDALFVQFDLRTGCQAVGAGAGGASGGAIVGGDNTILLQASCNAGITWNTLKKLIHIHHTPTYVWVEIPNDLRCNGGRVRWWQPSGGGAGAGGDWGVDAVVVGGRVEPTHTLTYTHTHQLRPPLWLRRYNALIDQYCDHSEDLYVMMSTPSEPSLLQTTDIQIGVTSIVSFIISIGCDADWDNAVPPVRLQYTTDFGYTWLLVRDSCLSGNTVSSPTATTNHSCQHSTEPSVYYAPLRWQRFVYSLKHIAPSKYVRFRWIQSPSSDVLGRHRWALRDVYIGPPCPRHCLGRGSCIGAGGEEGGGAVEGEGVCRCDEGYTGSYCQHLTVDNVPYIRDQFTGGEFKPHFAQVQGGLLSGGCGGMEEPPAATFQSPRTPRTLLTRPIDTRSAKFVHFTAQIGSVFGSGVCFSPTHRLHNVLLQYSVNGGIDWELLRELDYNLYKFPNKEYILLPHTAMTPATVFR</sequence>
<evidence type="ECO:0000256" key="3">
    <source>
        <dbReference type="ARBA" id="ARBA00022525"/>
    </source>
</evidence>
<evidence type="ECO:0000256" key="4">
    <source>
        <dbReference type="ARBA" id="ARBA00022530"/>
    </source>
</evidence>
<dbReference type="PANTHER" id="PTHR11841">
    <property type="entry name" value="REELIN"/>
    <property type="match status" value="1"/>
</dbReference>
<comment type="function">
    <text evidence="15">Extracellular matrix serine protease secreted by pioneer neurons that plays a role in layering of neurons in the cerebral cortex and cerebellum by coordinating cell positioning during neurodevelopment. Regulates microtubule function in neurons and neuronal migration. Binding to the extracellular domains of lipoprotein receptors VLDLR and LRP8/APOER2 induces tyrosine phosphorylation of DAB1 and modulation of TAU phosphorylation. Affects migration of sympathetic preganglionic neurons in the spinal cord, where it seems to act as a barrier to neuronal migration. Enzymatic activity is important for the modulation of cell adhesion.</text>
</comment>
<gene>
    <name evidence="18" type="ORF">Pcinc_041952</name>
</gene>
<dbReference type="PROSITE" id="PS01186">
    <property type="entry name" value="EGF_2"/>
    <property type="match status" value="1"/>
</dbReference>
<dbReference type="PROSITE" id="PS50026">
    <property type="entry name" value="EGF_3"/>
    <property type="match status" value="1"/>
</dbReference>
<dbReference type="InterPro" id="IPR049419">
    <property type="entry name" value="Reelin_subrepeat-B"/>
</dbReference>
<dbReference type="PANTHER" id="PTHR11841:SF1">
    <property type="entry name" value="REELIN"/>
    <property type="match status" value="1"/>
</dbReference>
<evidence type="ECO:0000256" key="9">
    <source>
        <dbReference type="ARBA" id="ARBA00022833"/>
    </source>
</evidence>
<comment type="subcellular location">
    <subcellularLocation>
        <location evidence="1">Secreted</location>
        <location evidence="1">Extracellular space</location>
        <location evidence="1">Extracellular matrix</location>
    </subcellularLocation>
</comment>
<comment type="caution">
    <text evidence="18">The sequence shown here is derived from an EMBL/GenBank/DDBJ whole genome shotgun (WGS) entry which is preliminary data.</text>
</comment>
<accession>A0AAE1EHB3</accession>
<dbReference type="GO" id="GO:0001764">
    <property type="term" value="P:neuron migration"/>
    <property type="evidence" value="ECO:0007669"/>
    <property type="project" value="InterPro"/>
</dbReference>
<dbReference type="PROSITE" id="PS00022">
    <property type="entry name" value="EGF_1"/>
    <property type="match status" value="1"/>
</dbReference>
<dbReference type="GO" id="GO:0008236">
    <property type="term" value="F:serine-type peptidase activity"/>
    <property type="evidence" value="ECO:0007669"/>
    <property type="project" value="UniProtKB-KW"/>
</dbReference>
<comment type="subunit">
    <text evidence="14">Oligomer of disulfide-linked homodimers.</text>
</comment>
<organism evidence="18 19">
    <name type="scientific">Petrolisthes cinctipes</name>
    <name type="common">Flat porcelain crab</name>
    <dbReference type="NCBI Taxonomy" id="88211"/>
    <lineage>
        <taxon>Eukaryota</taxon>
        <taxon>Metazoa</taxon>
        <taxon>Ecdysozoa</taxon>
        <taxon>Arthropoda</taxon>
        <taxon>Crustacea</taxon>
        <taxon>Multicrustacea</taxon>
        <taxon>Malacostraca</taxon>
        <taxon>Eumalacostraca</taxon>
        <taxon>Eucarida</taxon>
        <taxon>Decapoda</taxon>
        <taxon>Pleocyemata</taxon>
        <taxon>Anomura</taxon>
        <taxon>Galatheoidea</taxon>
        <taxon>Porcellanidae</taxon>
        <taxon>Petrolisthes</taxon>
    </lineage>
</organism>
<feature type="domain" description="EGF-like" evidence="17">
    <location>
        <begin position="598"/>
        <end position="642"/>
    </location>
</feature>
<dbReference type="GO" id="GO:0070325">
    <property type="term" value="F:lipoprotein particle receptor binding"/>
    <property type="evidence" value="ECO:0007669"/>
    <property type="project" value="InterPro"/>
</dbReference>
<keyword evidence="2" id="KW-0217">Developmental protein</keyword>
<dbReference type="GO" id="GO:0007417">
    <property type="term" value="P:central nervous system development"/>
    <property type="evidence" value="ECO:0007669"/>
    <property type="project" value="InterPro"/>
</dbReference>
<evidence type="ECO:0000313" key="18">
    <source>
        <dbReference type="EMBL" id="KAK3851398.1"/>
    </source>
</evidence>
<keyword evidence="4" id="KW-0272">Extracellular matrix</keyword>
<evidence type="ECO:0000256" key="2">
    <source>
        <dbReference type="ARBA" id="ARBA00022473"/>
    </source>
</evidence>
<evidence type="ECO:0000256" key="13">
    <source>
        <dbReference type="ARBA" id="ARBA00023900"/>
    </source>
</evidence>
<protein>
    <recommendedName>
        <fullName evidence="13">Reelin</fullName>
    </recommendedName>
</protein>
<comment type="similarity">
    <text evidence="12">Belongs to the reelin family.</text>
</comment>
<keyword evidence="11" id="KW-0130">Cell adhesion</keyword>
<comment type="caution">
    <text evidence="16">Lacks conserved residue(s) required for the propagation of feature annotation.</text>
</comment>
<evidence type="ECO:0000256" key="10">
    <source>
        <dbReference type="ARBA" id="ARBA00022837"/>
    </source>
</evidence>
<keyword evidence="3" id="KW-0964">Secreted</keyword>
<keyword evidence="6" id="KW-0479">Metal-binding</keyword>
<evidence type="ECO:0000256" key="11">
    <source>
        <dbReference type="ARBA" id="ARBA00022889"/>
    </source>
</evidence>
<dbReference type="Gene3D" id="2.60.120.260">
    <property type="entry name" value="Galactose-binding domain-like"/>
    <property type="match status" value="5"/>
</dbReference>
<keyword evidence="7" id="KW-0378">Hydrolase</keyword>
<dbReference type="GO" id="GO:0046872">
    <property type="term" value="F:metal ion binding"/>
    <property type="evidence" value="ECO:0007669"/>
    <property type="project" value="UniProtKB-KW"/>
</dbReference>
<evidence type="ECO:0000256" key="1">
    <source>
        <dbReference type="ARBA" id="ARBA00004498"/>
    </source>
</evidence>
<evidence type="ECO:0000256" key="6">
    <source>
        <dbReference type="ARBA" id="ARBA00022723"/>
    </source>
</evidence>
<dbReference type="InterPro" id="IPR000742">
    <property type="entry name" value="EGF"/>
</dbReference>
<evidence type="ECO:0000256" key="16">
    <source>
        <dbReference type="PROSITE-ProRule" id="PRU00076"/>
    </source>
</evidence>
<evidence type="ECO:0000256" key="7">
    <source>
        <dbReference type="ARBA" id="ARBA00022801"/>
    </source>
</evidence>
<dbReference type="InterPro" id="IPR036278">
    <property type="entry name" value="Sialidase_sf"/>
</dbReference>
<evidence type="ECO:0000256" key="14">
    <source>
        <dbReference type="ARBA" id="ARBA00044961"/>
    </source>
</evidence>
<keyword evidence="10" id="KW-0106">Calcium</keyword>
<keyword evidence="19" id="KW-1185">Reference proteome</keyword>
<keyword evidence="16" id="KW-0245">EGF-like domain</keyword>
<keyword evidence="5" id="KW-0645">Protease</keyword>
<evidence type="ECO:0000256" key="12">
    <source>
        <dbReference type="ARBA" id="ARBA00023773"/>
    </source>
</evidence>
<feature type="disulfide bond" evidence="16">
    <location>
        <begin position="632"/>
        <end position="641"/>
    </location>
</feature>
<keyword evidence="16" id="KW-1015">Disulfide bond</keyword>
<dbReference type="InterPro" id="IPR034968">
    <property type="entry name" value="Reelin"/>
</dbReference>
<evidence type="ECO:0000256" key="8">
    <source>
        <dbReference type="ARBA" id="ARBA00022825"/>
    </source>
</evidence>
<dbReference type="GO" id="GO:0007155">
    <property type="term" value="P:cell adhesion"/>
    <property type="evidence" value="ECO:0007669"/>
    <property type="project" value="UniProtKB-KW"/>
</dbReference>
<keyword evidence="9" id="KW-0862">Zinc</keyword>
<feature type="disulfide bond" evidence="16">
    <location>
        <begin position="602"/>
        <end position="612"/>
    </location>
</feature>
<evidence type="ECO:0000256" key="5">
    <source>
        <dbReference type="ARBA" id="ARBA00022670"/>
    </source>
</evidence>
<reference evidence="18" key="1">
    <citation type="submission" date="2023-10" db="EMBL/GenBank/DDBJ databases">
        <title>Genome assemblies of two species of porcelain crab, Petrolisthes cinctipes and Petrolisthes manimaculis (Anomura: Porcellanidae).</title>
        <authorList>
            <person name="Angst P."/>
        </authorList>
    </citation>
    <scope>NUCLEOTIDE SEQUENCE</scope>
    <source>
        <strain evidence="18">PB745_01</strain>
        <tissue evidence="18">Gill</tissue>
    </source>
</reference>
<proteinExistence type="inferred from homology"/>
<evidence type="ECO:0000256" key="15">
    <source>
        <dbReference type="ARBA" id="ARBA00046064"/>
    </source>
</evidence>
<dbReference type="Pfam" id="PF21471">
    <property type="entry name" value="Reelin_subrepeat-B"/>
    <property type="match status" value="5"/>
</dbReference>
<keyword evidence="8" id="KW-0720">Serine protease</keyword>
<dbReference type="SUPFAM" id="SSF50939">
    <property type="entry name" value="Sialidases"/>
    <property type="match status" value="1"/>
</dbReference>
<name>A0AAE1EHB3_PETCI</name>
<dbReference type="GO" id="GO:0006508">
    <property type="term" value="P:proteolysis"/>
    <property type="evidence" value="ECO:0007669"/>
    <property type="project" value="UniProtKB-KW"/>
</dbReference>
<evidence type="ECO:0000313" key="19">
    <source>
        <dbReference type="Proteomes" id="UP001286313"/>
    </source>
</evidence>
<dbReference type="EMBL" id="JAWQEG010007913">
    <property type="protein sequence ID" value="KAK3851398.1"/>
    <property type="molecule type" value="Genomic_DNA"/>
</dbReference>